<evidence type="ECO:0000313" key="2">
    <source>
        <dbReference type="EMBL" id="MBB5156468.1"/>
    </source>
</evidence>
<dbReference type="EMBL" id="JACHIW010000001">
    <property type="protein sequence ID" value="MBB5156468.1"/>
    <property type="molecule type" value="Genomic_DNA"/>
</dbReference>
<name>A0A840QCW6_9PSEU</name>
<comment type="caution">
    <text evidence="2">The sequence shown here is derived from an EMBL/GenBank/DDBJ whole genome shotgun (WGS) entry which is preliminary data.</text>
</comment>
<evidence type="ECO:0000256" key="1">
    <source>
        <dbReference type="SAM" id="MobiDB-lite"/>
    </source>
</evidence>
<dbReference type="RefSeq" id="WP_246470921.1">
    <property type="nucleotide sequence ID" value="NZ_JACHIW010000001.1"/>
</dbReference>
<reference evidence="2 3" key="1">
    <citation type="submission" date="2020-08" db="EMBL/GenBank/DDBJ databases">
        <title>Sequencing the genomes of 1000 actinobacteria strains.</title>
        <authorList>
            <person name="Klenk H.-P."/>
        </authorList>
    </citation>
    <scope>NUCLEOTIDE SEQUENCE [LARGE SCALE GENOMIC DNA]</scope>
    <source>
        <strain evidence="2 3">DSM 45584</strain>
    </source>
</reference>
<proteinExistence type="predicted"/>
<organism evidence="2 3">
    <name type="scientific">Saccharopolyspora phatthalungensis</name>
    <dbReference type="NCBI Taxonomy" id="664693"/>
    <lineage>
        <taxon>Bacteria</taxon>
        <taxon>Bacillati</taxon>
        <taxon>Actinomycetota</taxon>
        <taxon>Actinomycetes</taxon>
        <taxon>Pseudonocardiales</taxon>
        <taxon>Pseudonocardiaceae</taxon>
        <taxon>Saccharopolyspora</taxon>
    </lineage>
</organism>
<protein>
    <submittedName>
        <fullName evidence="2">Uncharacterized protein</fullName>
    </submittedName>
</protein>
<dbReference type="Proteomes" id="UP000584374">
    <property type="component" value="Unassembled WGS sequence"/>
</dbReference>
<evidence type="ECO:0000313" key="3">
    <source>
        <dbReference type="Proteomes" id="UP000584374"/>
    </source>
</evidence>
<dbReference type="InterPro" id="IPR051209">
    <property type="entry name" value="FAD-bind_Monooxygenase_sf"/>
</dbReference>
<feature type="region of interest" description="Disordered" evidence="1">
    <location>
        <begin position="109"/>
        <end position="132"/>
    </location>
</feature>
<dbReference type="InterPro" id="IPR036188">
    <property type="entry name" value="FAD/NAD-bd_sf"/>
</dbReference>
<sequence length="132" mass="14985">MFILLGPTSVVAYTGVVANIEAQTRYVVRAIRATRSAAARALVVRPEAAQRFQHEIRTRFQRTVWHTGGCQSWYKNGSTSGTLLWPDSILRYRMLLRTLHRNDFHFIPARAGAPRTPNPTTPHADRHPRQPA</sequence>
<gene>
    <name evidence="2" type="ORF">BJ970_004002</name>
</gene>
<dbReference type="AlphaFoldDB" id="A0A840QCW6"/>
<feature type="compositionally biased region" description="Basic and acidic residues" evidence="1">
    <location>
        <begin position="123"/>
        <end position="132"/>
    </location>
</feature>
<dbReference type="PANTHER" id="PTHR42877">
    <property type="entry name" value="L-ORNITHINE N(5)-MONOOXYGENASE-RELATED"/>
    <property type="match status" value="1"/>
</dbReference>
<keyword evidence="3" id="KW-1185">Reference proteome</keyword>
<dbReference type="Gene3D" id="3.50.50.60">
    <property type="entry name" value="FAD/NAD(P)-binding domain"/>
    <property type="match status" value="1"/>
</dbReference>
<accession>A0A840QCW6</accession>
<dbReference type="PANTHER" id="PTHR42877:SF4">
    <property type="entry name" value="FAD_NAD(P)-BINDING DOMAIN-CONTAINING PROTEIN-RELATED"/>
    <property type="match status" value="1"/>
</dbReference>